<dbReference type="EMBL" id="BGZK01001556">
    <property type="protein sequence ID" value="GBP82263.1"/>
    <property type="molecule type" value="Genomic_DNA"/>
</dbReference>
<gene>
    <name evidence="1" type="ORF">EVAR_103446_1</name>
</gene>
<evidence type="ECO:0000313" key="2">
    <source>
        <dbReference type="Proteomes" id="UP000299102"/>
    </source>
</evidence>
<dbReference type="Proteomes" id="UP000299102">
    <property type="component" value="Unassembled WGS sequence"/>
</dbReference>
<evidence type="ECO:0000313" key="1">
    <source>
        <dbReference type="EMBL" id="GBP82263.1"/>
    </source>
</evidence>
<dbReference type="AlphaFoldDB" id="A0A4C1Z500"/>
<keyword evidence="2" id="KW-1185">Reference proteome</keyword>
<comment type="caution">
    <text evidence="1">The sequence shown here is derived from an EMBL/GenBank/DDBJ whole genome shotgun (WGS) entry which is preliminary data.</text>
</comment>
<name>A0A4C1Z500_EUMVA</name>
<sequence>MHRDIEVGVFPVTGRKQCLHCSGALAAADTWGANAAPGEGGGRTGILRGPPETLGALKLPRITHLKNFKTPFYFLQSQILFRIAPSRAVVAGRGPGKLKQILPKRLHHCGAGGRLRLTTRPPPTLSTTPAGAQLCARNGHNFGDRRAGAANTFIVAPKLDSTARTAAARARAAPAEFHLYVSFGVSLQ</sequence>
<protein>
    <submittedName>
        <fullName evidence="1">Uncharacterized protein</fullName>
    </submittedName>
</protein>
<reference evidence="1 2" key="1">
    <citation type="journal article" date="2019" name="Commun. Biol.">
        <title>The bagworm genome reveals a unique fibroin gene that provides high tensile strength.</title>
        <authorList>
            <person name="Kono N."/>
            <person name="Nakamura H."/>
            <person name="Ohtoshi R."/>
            <person name="Tomita M."/>
            <person name="Numata K."/>
            <person name="Arakawa K."/>
        </authorList>
    </citation>
    <scope>NUCLEOTIDE SEQUENCE [LARGE SCALE GENOMIC DNA]</scope>
</reference>
<organism evidence="1 2">
    <name type="scientific">Eumeta variegata</name>
    <name type="common">Bagworm moth</name>
    <name type="synonym">Eumeta japonica</name>
    <dbReference type="NCBI Taxonomy" id="151549"/>
    <lineage>
        <taxon>Eukaryota</taxon>
        <taxon>Metazoa</taxon>
        <taxon>Ecdysozoa</taxon>
        <taxon>Arthropoda</taxon>
        <taxon>Hexapoda</taxon>
        <taxon>Insecta</taxon>
        <taxon>Pterygota</taxon>
        <taxon>Neoptera</taxon>
        <taxon>Endopterygota</taxon>
        <taxon>Lepidoptera</taxon>
        <taxon>Glossata</taxon>
        <taxon>Ditrysia</taxon>
        <taxon>Tineoidea</taxon>
        <taxon>Psychidae</taxon>
        <taxon>Oiketicinae</taxon>
        <taxon>Eumeta</taxon>
    </lineage>
</organism>
<proteinExistence type="predicted"/>
<accession>A0A4C1Z500</accession>